<name>A0A0G1RLW9_9BACT</name>
<dbReference type="AlphaFoldDB" id="A0A0G1RLW9"/>
<gene>
    <name evidence="3" type="ORF">UX31_C0009G0008</name>
</gene>
<proteinExistence type="predicted"/>
<evidence type="ECO:0000256" key="2">
    <source>
        <dbReference type="SAM" id="Phobius"/>
    </source>
</evidence>
<feature type="transmembrane region" description="Helical" evidence="2">
    <location>
        <begin position="84"/>
        <end position="105"/>
    </location>
</feature>
<dbReference type="Proteomes" id="UP000034107">
    <property type="component" value="Unassembled WGS sequence"/>
</dbReference>
<evidence type="ECO:0000313" key="3">
    <source>
        <dbReference type="EMBL" id="KKU21930.1"/>
    </source>
</evidence>
<evidence type="ECO:0008006" key="5">
    <source>
        <dbReference type="Google" id="ProtNLM"/>
    </source>
</evidence>
<evidence type="ECO:0000256" key="1">
    <source>
        <dbReference type="SAM" id="MobiDB-lite"/>
    </source>
</evidence>
<reference evidence="3 4" key="1">
    <citation type="journal article" date="2015" name="Nature">
        <title>rRNA introns, odd ribosomes, and small enigmatic genomes across a large radiation of phyla.</title>
        <authorList>
            <person name="Brown C.T."/>
            <person name="Hug L.A."/>
            <person name="Thomas B.C."/>
            <person name="Sharon I."/>
            <person name="Castelle C.J."/>
            <person name="Singh A."/>
            <person name="Wilkins M.J."/>
            <person name="Williams K.H."/>
            <person name="Banfield J.F."/>
        </authorList>
    </citation>
    <scope>NUCLEOTIDE SEQUENCE [LARGE SCALE GENOMIC DNA]</scope>
</reference>
<keyword evidence="2" id="KW-0472">Membrane</keyword>
<feature type="region of interest" description="Disordered" evidence="1">
    <location>
        <begin position="417"/>
        <end position="438"/>
    </location>
</feature>
<keyword evidence="2" id="KW-1133">Transmembrane helix</keyword>
<sequence length="438" mass="47122">MATKIRIIISVVLVGVYAVFGAIWQRMLPQLQGISAARVLNDDSVIGNALSQWFRSGDIVGWVVTLLFVVLFVIIWWPLIKKMLIGGSSLALIVVMALVVVSGTACSSERATTQSEKYGSQDVIAVQPNQTAFVIPATGGSFSDQAKFDSVDYLESRKVASKRVTIDKENVGQKYVPKVFVILVDRTPVARQWTAEAGTGTNSSNESLCAESNESIQVCFQISMAAAVREEEASTYLYNFPTTRLQDQQVSGVYLATALDTVVDNQVRQYLQKIIGNETASRNLRQIIADKAQIIASGERQAIDYFRRQGITIAYVGLGGQLGLDPAVQKVINELFVAQQRQQIAQVNATTTAIDAAAQKNALILKGEGDAQALAVLYKALGSDAANLGSVLESYRWDGSRLTVTLAPNTVPAIEVPQATPAPTAAPPTPAATATPKK</sequence>
<accession>A0A0G1RLW9</accession>
<evidence type="ECO:0000313" key="4">
    <source>
        <dbReference type="Proteomes" id="UP000034107"/>
    </source>
</evidence>
<protein>
    <recommendedName>
        <fullName evidence="5">Band 7 domain-containing protein</fullName>
    </recommendedName>
</protein>
<organism evidence="3 4">
    <name type="scientific">Candidatus Nomurabacteria bacterium GW2011_GWA1_46_11</name>
    <dbReference type="NCBI Taxonomy" id="1618732"/>
    <lineage>
        <taxon>Bacteria</taxon>
        <taxon>Candidatus Nomuraibacteriota</taxon>
    </lineage>
</organism>
<feature type="transmembrane region" description="Helical" evidence="2">
    <location>
        <begin position="7"/>
        <end position="24"/>
    </location>
</feature>
<dbReference type="EMBL" id="LCLS01000009">
    <property type="protein sequence ID" value="KKU21930.1"/>
    <property type="molecule type" value="Genomic_DNA"/>
</dbReference>
<feature type="transmembrane region" description="Helical" evidence="2">
    <location>
        <begin position="59"/>
        <end position="77"/>
    </location>
</feature>
<keyword evidence="2" id="KW-0812">Transmembrane</keyword>
<comment type="caution">
    <text evidence="3">The sequence shown here is derived from an EMBL/GenBank/DDBJ whole genome shotgun (WGS) entry which is preliminary data.</text>
</comment>